<evidence type="ECO:0000259" key="3">
    <source>
        <dbReference type="Pfam" id="PF16344"/>
    </source>
</evidence>
<keyword evidence="5" id="KW-1185">Reference proteome</keyword>
<dbReference type="PANTHER" id="PTHR30273">
    <property type="entry name" value="PERIPLASMIC SIGNAL SENSOR AND SIGMA FACTOR ACTIVATOR FECR-RELATED"/>
    <property type="match status" value="1"/>
</dbReference>
<evidence type="ECO:0000256" key="1">
    <source>
        <dbReference type="SAM" id="Phobius"/>
    </source>
</evidence>
<feature type="domain" description="Protein FecR C-terminal" evidence="3">
    <location>
        <begin position="265"/>
        <end position="332"/>
    </location>
</feature>
<evidence type="ECO:0000313" key="5">
    <source>
        <dbReference type="Proteomes" id="UP000265926"/>
    </source>
</evidence>
<dbReference type="PIRSF" id="PIRSF018266">
    <property type="entry name" value="FecR"/>
    <property type="match status" value="1"/>
</dbReference>
<dbReference type="EMBL" id="QWGR01000004">
    <property type="protein sequence ID" value="RIJ48543.1"/>
    <property type="molecule type" value="Genomic_DNA"/>
</dbReference>
<keyword evidence="1" id="KW-0812">Transmembrane</keyword>
<dbReference type="InterPro" id="IPR006860">
    <property type="entry name" value="FecR"/>
</dbReference>
<comment type="caution">
    <text evidence="4">The sequence shown here is derived from an EMBL/GenBank/DDBJ whole genome shotgun (WGS) entry which is preliminary data.</text>
</comment>
<dbReference type="AlphaFoldDB" id="A0A399T3U0"/>
<dbReference type="Gene3D" id="3.55.50.30">
    <property type="match status" value="1"/>
</dbReference>
<keyword evidence="1" id="KW-0472">Membrane</keyword>
<accession>A0A399T3U0</accession>
<reference evidence="4 5" key="1">
    <citation type="submission" date="2018-08" db="EMBL/GenBank/DDBJ databases">
        <title>Pallidiluteibacterium maritimus gen. nov., sp. nov., isolated from coastal sediment.</title>
        <authorList>
            <person name="Zhou L.Y."/>
        </authorList>
    </citation>
    <scope>NUCLEOTIDE SEQUENCE [LARGE SCALE GENOMIC DNA]</scope>
    <source>
        <strain evidence="4 5">XSD2</strain>
    </source>
</reference>
<dbReference type="RefSeq" id="WP_119437463.1">
    <property type="nucleotide sequence ID" value="NZ_QWGR01000004.1"/>
</dbReference>
<feature type="domain" description="FecR protein" evidence="2">
    <location>
        <begin position="126"/>
        <end position="205"/>
    </location>
</feature>
<evidence type="ECO:0000313" key="4">
    <source>
        <dbReference type="EMBL" id="RIJ48543.1"/>
    </source>
</evidence>
<dbReference type="GO" id="GO:0016989">
    <property type="term" value="F:sigma factor antagonist activity"/>
    <property type="evidence" value="ECO:0007669"/>
    <property type="project" value="TreeGrafter"/>
</dbReference>
<dbReference type="InterPro" id="IPR032508">
    <property type="entry name" value="FecR_C"/>
</dbReference>
<keyword evidence="1" id="KW-1133">Transmembrane helix</keyword>
<dbReference type="Gene3D" id="2.60.120.1440">
    <property type="match status" value="1"/>
</dbReference>
<proteinExistence type="predicted"/>
<dbReference type="Pfam" id="PF04773">
    <property type="entry name" value="FecR"/>
    <property type="match status" value="1"/>
</dbReference>
<protein>
    <submittedName>
        <fullName evidence="4">DUF4974 domain-containing protein</fullName>
    </submittedName>
</protein>
<dbReference type="OrthoDB" id="676789at2"/>
<feature type="transmembrane region" description="Helical" evidence="1">
    <location>
        <begin position="88"/>
        <end position="109"/>
    </location>
</feature>
<gene>
    <name evidence="4" type="ORF">D1614_08345</name>
</gene>
<evidence type="ECO:0000259" key="2">
    <source>
        <dbReference type="Pfam" id="PF04773"/>
    </source>
</evidence>
<dbReference type="PANTHER" id="PTHR30273:SF2">
    <property type="entry name" value="PROTEIN FECR"/>
    <property type="match status" value="1"/>
</dbReference>
<dbReference type="Proteomes" id="UP000265926">
    <property type="component" value="Unassembled WGS sequence"/>
</dbReference>
<organism evidence="4 5">
    <name type="scientific">Maribellus luteus</name>
    <dbReference type="NCBI Taxonomy" id="2305463"/>
    <lineage>
        <taxon>Bacteria</taxon>
        <taxon>Pseudomonadati</taxon>
        <taxon>Bacteroidota</taxon>
        <taxon>Bacteroidia</taxon>
        <taxon>Marinilabiliales</taxon>
        <taxon>Prolixibacteraceae</taxon>
        <taxon>Maribellus</taxon>
    </lineage>
</organism>
<sequence>MNELHNHTDILICKYLSGNISSEQKKELDSWLDSSPENKQLYLKSKKAWQLSHNYISPEKAEQDKTNVLIEVQQQQTISFKRTRRQLLIYKIAAMLAIPLTFALSWYFLQNSQQPMPEDFFCELTAPKGHVAKCILPDGSEVWINTGSTLTYNTTSFNQQSREVQLSGEAYFEVAKNIEKPFKVVTEEANIHVTGTSFNVKTYPGSGLFETVLAEGGIEMELNNQIHEKVKLVPGEKAVFRKEKREIYIEKVEADFYTSWRNGEILFKDATLNDLVKELERIYDIRFHLKDPKLGEFRFRGMFSYNNNLIEALEKVKRTANIDYYIENKEVWLFKR</sequence>
<dbReference type="Pfam" id="PF16344">
    <property type="entry name" value="FecR_C"/>
    <property type="match status" value="1"/>
</dbReference>
<name>A0A399T3U0_9BACT</name>
<dbReference type="InterPro" id="IPR012373">
    <property type="entry name" value="Ferrdict_sens_TM"/>
</dbReference>